<reference evidence="1" key="2">
    <citation type="journal article" date="2022" name="New Phytol.">
        <title>Evolutionary transition to the ectomycorrhizal habit in the genomes of a hyperdiverse lineage of mushroom-forming fungi.</title>
        <authorList>
            <person name="Looney B."/>
            <person name="Miyauchi S."/>
            <person name="Morin E."/>
            <person name="Drula E."/>
            <person name="Courty P.E."/>
            <person name="Kohler A."/>
            <person name="Kuo A."/>
            <person name="LaButti K."/>
            <person name="Pangilinan J."/>
            <person name="Lipzen A."/>
            <person name="Riley R."/>
            <person name="Andreopoulos W."/>
            <person name="He G."/>
            <person name="Johnson J."/>
            <person name="Nolan M."/>
            <person name="Tritt A."/>
            <person name="Barry K.W."/>
            <person name="Grigoriev I.V."/>
            <person name="Nagy L.G."/>
            <person name="Hibbett D."/>
            <person name="Henrissat B."/>
            <person name="Matheny P.B."/>
            <person name="Labbe J."/>
            <person name="Martin F.M."/>
        </authorList>
    </citation>
    <scope>NUCLEOTIDE SEQUENCE</scope>
    <source>
        <strain evidence="1">FP105234-sp</strain>
    </source>
</reference>
<organism evidence="1 2">
    <name type="scientific">Auriscalpium vulgare</name>
    <dbReference type="NCBI Taxonomy" id="40419"/>
    <lineage>
        <taxon>Eukaryota</taxon>
        <taxon>Fungi</taxon>
        <taxon>Dikarya</taxon>
        <taxon>Basidiomycota</taxon>
        <taxon>Agaricomycotina</taxon>
        <taxon>Agaricomycetes</taxon>
        <taxon>Russulales</taxon>
        <taxon>Auriscalpiaceae</taxon>
        <taxon>Auriscalpium</taxon>
    </lineage>
</organism>
<evidence type="ECO:0000313" key="1">
    <source>
        <dbReference type="EMBL" id="KAI0043313.1"/>
    </source>
</evidence>
<dbReference type="Proteomes" id="UP000814033">
    <property type="component" value="Unassembled WGS sequence"/>
</dbReference>
<dbReference type="EMBL" id="MU276023">
    <property type="protein sequence ID" value="KAI0043313.1"/>
    <property type="molecule type" value="Genomic_DNA"/>
</dbReference>
<proteinExistence type="predicted"/>
<name>A0ACB8RIG3_9AGAM</name>
<reference evidence="1" key="1">
    <citation type="submission" date="2021-02" db="EMBL/GenBank/DDBJ databases">
        <authorList>
            <consortium name="DOE Joint Genome Institute"/>
            <person name="Ahrendt S."/>
            <person name="Looney B.P."/>
            <person name="Miyauchi S."/>
            <person name="Morin E."/>
            <person name="Drula E."/>
            <person name="Courty P.E."/>
            <person name="Chicoki N."/>
            <person name="Fauchery L."/>
            <person name="Kohler A."/>
            <person name="Kuo A."/>
            <person name="Labutti K."/>
            <person name="Pangilinan J."/>
            <person name="Lipzen A."/>
            <person name="Riley R."/>
            <person name="Andreopoulos W."/>
            <person name="He G."/>
            <person name="Johnson J."/>
            <person name="Barry K.W."/>
            <person name="Grigoriev I.V."/>
            <person name="Nagy L."/>
            <person name="Hibbett D."/>
            <person name="Henrissat B."/>
            <person name="Matheny P.B."/>
            <person name="Labbe J."/>
            <person name="Martin F."/>
        </authorList>
    </citation>
    <scope>NUCLEOTIDE SEQUENCE</scope>
    <source>
        <strain evidence="1">FP105234-sp</strain>
    </source>
</reference>
<accession>A0ACB8RIG3</accession>
<comment type="caution">
    <text evidence="1">The sequence shown here is derived from an EMBL/GenBank/DDBJ whole genome shotgun (WGS) entry which is preliminary data.</text>
</comment>
<gene>
    <name evidence="1" type="ORF">FA95DRAFT_409456</name>
</gene>
<keyword evidence="2" id="KW-1185">Reference proteome</keyword>
<evidence type="ECO:0000313" key="2">
    <source>
        <dbReference type="Proteomes" id="UP000814033"/>
    </source>
</evidence>
<protein>
    <submittedName>
        <fullName evidence="1">NAD(P)-binding protein</fullName>
    </submittedName>
</protein>
<sequence length="335" mass="35713">MSLVVVTGASGFLGSHIIAQLLDGGYRVRGVARSRTAPKVAEKYTSYGDKFEVVVAEDLATSDLSNVFKGADALIHVASPLGGASAAIILQSAVDGTLKVVEAAVKAGIKKVVVTSSVVALYNPTQPAQATIGEKDHNNMTWEEALKPENVGLPVYAASKGLAEQALRKFAAEHPELDVATVHPPYIYGPTGPGQVITAPAAGTNEQIYVLIKGEKGRPLPAQINPQFVNVHDAARAHVLALKAPPSDTPKRIVIRGGSFTYKQATEYLLKERPELKERLPVITGNEPPSRSYGIYDNSSAARIIGLKDYIGWQETLSSTIDDILQKEKVFGVPV</sequence>